<keyword evidence="8 9" id="KW-0472">Membrane</keyword>
<feature type="transmembrane region" description="Helical" evidence="9">
    <location>
        <begin position="59"/>
        <end position="84"/>
    </location>
</feature>
<evidence type="ECO:0000256" key="3">
    <source>
        <dbReference type="ARBA" id="ARBA00022448"/>
    </source>
</evidence>
<evidence type="ECO:0000256" key="5">
    <source>
        <dbReference type="ARBA" id="ARBA00022592"/>
    </source>
</evidence>
<dbReference type="InterPro" id="IPR011864">
    <property type="entry name" value="Phosphate_PstC"/>
</dbReference>
<keyword evidence="10" id="KW-0997">Cell inner membrane</keyword>
<keyword evidence="5 10" id="KW-0592">Phosphate transport</keyword>
<evidence type="ECO:0000256" key="6">
    <source>
        <dbReference type="ARBA" id="ARBA00022692"/>
    </source>
</evidence>
<dbReference type="Gene3D" id="1.10.3720.10">
    <property type="entry name" value="MetI-like"/>
    <property type="match status" value="1"/>
</dbReference>
<feature type="transmembrane region" description="Helical" evidence="9">
    <location>
        <begin position="265"/>
        <end position="288"/>
    </location>
</feature>
<keyword evidence="7 9" id="KW-1133">Transmembrane helix</keyword>
<dbReference type="Pfam" id="PF00528">
    <property type="entry name" value="BPD_transp_1"/>
    <property type="match status" value="1"/>
</dbReference>
<proteinExistence type="inferred from homology"/>
<dbReference type="InterPro" id="IPR051124">
    <property type="entry name" value="Phosphate_Transport_Permease"/>
</dbReference>
<comment type="function">
    <text evidence="10">Part of the binding-protein-dependent transport system for phosphate; probably responsible for the translocation of the substrate across the membrane.</text>
</comment>
<dbReference type="RefSeq" id="WP_376832520.1">
    <property type="nucleotide sequence ID" value="NZ_JBHLWR010000006.1"/>
</dbReference>
<comment type="similarity">
    <text evidence="2 10">Belongs to the binding-protein-dependent transport system permease family. CysTW subfamily.</text>
</comment>
<keyword evidence="4" id="KW-1003">Cell membrane</keyword>
<dbReference type="InterPro" id="IPR000515">
    <property type="entry name" value="MetI-like"/>
</dbReference>
<comment type="caution">
    <text evidence="12">The sequence shown here is derived from an EMBL/GenBank/DDBJ whole genome shotgun (WGS) entry which is preliminary data.</text>
</comment>
<organism evidence="12 13">
    <name type="scientific">Camelimonas abortus</name>
    <dbReference type="NCBI Taxonomy" id="1017184"/>
    <lineage>
        <taxon>Bacteria</taxon>
        <taxon>Pseudomonadati</taxon>
        <taxon>Pseudomonadota</taxon>
        <taxon>Alphaproteobacteria</taxon>
        <taxon>Hyphomicrobiales</taxon>
        <taxon>Chelatococcaceae</taxon>
        <taxon>Camelimonas</taxon>
    </lineage>
</organism>
<dbReference type="PROSITE" id="PS50928">
    <property type="entry name" value="ABC_TM1"/>
    <property type="match status" value="1"/>
</dbReference>
<dbReference type="NCBIfam" id="TIGR02138">
    <property type="entry name" value="phosphate_pstC"/>
    <property type="match status" value="1"/>
</dbReference>
<evidence type="ECO:0000256" key="7">
    <source>
        <dbReference type="ARBA" id="ARBA00022989"/>
    </source>
</evidence>
<dbReference type="PANTHER" id="PTHR30425:SF1">
    <property type="entry name" value="PHOSPHATE TRANSPORT SYSTEM PERMEASE PROTEIN PSTC"/>
    <property type="match status" value="1"/>
</dbReference>
<protein>
    <recommendedName>
        <fullName evidence="10">Phosphate transport system permease protein</fullName>
    </recommendedName>
</protein>
<comment type="subcellular location">
    <subcellularLocation>
        <location evidence="10">Cell inner membrane</location>
        <topology evidence="10">Multi-pass membrane protein</topology>
    </subcellularLocation>
    <subcellularLocation>
        <location evidence="1 9">Cell membrane</location>
        <topology evidence="1 9">Multi-pass membrane protein</topology>
    </subcellularLocation>
</comment>
<dbReference type="PANTHER" id="PTHR30425">
    <property type="entry name" value="PHOSPHATE TRANSPORT SYSTEM PERMEASE PROTEIN PST"/>
    <property type="match status" value="1"/>
</dbReference>
<feature type="domain" description="ABC transmembrane type-1" evidence="11">
    <location>
        <begin position="59"/>
        <end position="288"/>
    </location>
</feature>
<sequence>MLFHNVTRAAALMVLALLGGVMLALANGAMPAFREFGFGFITSEAWNPVTEQFGALAPVYGTLVTSLIAMIIAVPVGLGVAIFLTELCPQALRRPIGVAIELLAGIPSIIYGIWGLFVFAPFLQQTVQPFLIGAFGHVPGLSALFAGPPYGIGMLTAGLVLAIMVLPFITSIARDVFATVPPVLKEAAYGVGCTRWEVVRHVVLPYTRVGVIGGVMLGLGRALGETMAVTFVIGNAHKISASLLAPATTISATIANEFTEAVGDIYTSSLIALGLLLFIITFIVLAAARYMLRRLEQKAGS</sequence>
<evidence type="ECO:0000259" key="11">
    <source>
        <dbReference type="PROSITE" id="PS50928"/>
    </source>
</evidence>
<gene>
    <name evidence="12" type="primary">pstC</name>
    <name evidence="12" type="ORF">ACFOEX_12570</name>
</gene>
<dbReference type="EMBL" id="JBHRUV010000088">
    <property type="protein sequence ID" value="MFC3267178.1"/>
    <property type="molecule type" value="Genomic_DNA"/>
</dbReference>
<evidence type="ECO:0000313" key="12">
    <source>
        <dbReference type="EMBL" id="MFC3267178.1"/>
    </source>
</evidence>
<evidence type="ECO:0000256" key="2">
    <source>
        <dbReference type="ARBA" id="ARBA00007069"/>
    </source>
</evidence>
<evidence type="ECO:0000256" key="8">
    <source>
        <dbReference type="ARBA" id="ARBA00023136"/>
    </source>
</evidence>
<dbReference type="CDD" id="cd06261">
    <property type="entry name" value="TM_PBP2"/>
    <property type="match status" value="1"/>
</dbReference>
<keyword evidence="3 9" id="KW-0813">Transport</keyword>
<evidence type="ECO:0000313" key="13">
    <source>
        <dbReference type="Proteomes" id="UP001595536"/>
    </source>
</evidence>
<keyword evidence="6 9" id="KW-0812">Transmembrane</keyword>
<dbReference type="SUPFAM" id="SSF161098">
    <property type="entry name" value="MetI-like"/>
    <property type="match status" value="1"/>
</dbReference>
<name>A0ABV7LHN7_9HYPH</name>
<feature type="transmembrane region" description="Helical" evidence="9">
    <location>
        <begin position="96"/>
        <end position="120"/>
    </location>
</feature>
<evidence type="ECO:0000256" key="9">
    <source>
        <dbReference type="RuleBase" id="RU363032"/>
    </source>
</evidence>
<evidence type="ECO:0000256" key="4">
    <source>
        <dbReference type="ARBA" id="ARBA00022475"/>
    </source>
</evidence>
<dbReference type="Proteomes" id="UP001595536">
    <property type="component" value="Unassembled WGS sequence"/>
</dbReference>
<comment type="caution">
    <text evidence="10">Lacks conserved residue(s) required for the propagation of feature annotation.</text>
</comment>
<evidence type="ECO:0000256" key="1">
    <source>
        <dbReference type="ARBA" id="ARBA00004651"/>
    </source>
</evidence>
<accession>A0ABV7LHN7</accession>
<keyword evidence="13" id="KW-1185">Reference proteome</keyword>
<evidence type="ECO:0000256" key="10">
    <source>
        <dbReference type="RuleBase" id="RU363054"/>
    </source>
</evidence>
<reference evidence="13" key="1">
    <citation type="journal article" date="2019" name="Int. J. Syst. Evol. Microbiol.">
        <title>The Global Catalogue of Microorganisms (GCM) 10K type strain sequencing project: providing services to taxonomists for standard genome sequencing and annotation.</title>
        <authorList>
            <consortium name="The Broad Institute Genomics Platform"/>
            <consortium name="The Broad Institute Genome Sequencing Center for Infectious Disease"/>
            <person name="Wu L."/>
            <person name="Ma J."/>
        </authorList>
    </citation>
    <scope>NUCLEOTIDE SEQUENCE [LARGE SCALE GENOMIC DNA]</scope>
    <source>
        <strain evidence="13">CCM 7941</strain>
    </source>
</reference>
<feature type="transmembrane region" description="Helical" evidence="9">
    <location>
        <begin position="152"/>
        <end position="173"/>
    </location>
</feature>
<dbReference type="InterPro" id="IPR035906">
    <property type="entry name" value="MetI-like_sf"/>
</dbReference>